<proteinExistence type="predicted"/>
<protein>
    <recommendedName>
        <fullName evidence="5">Retinol dehydrogenase 11</fullName>
    </recommendedName>
</protein>
<evidence type="ECO:0000313" key="4">
    <source>
        <dbReference type="Proteomes" id="UP000828390"/>
    </source>
</evidence>
<accession>A0A9D4KVP7</accession>
<dbReference type="InterPro" id="IPR002347">
    <property type="entry name" value="SDR_fam"/>
</dbReference>
<name>A0A9D4KVP7_DREPO</name>
<dbReference type="AlphaFoldDB" id="A0A9D4KVP7"/>
<keyword evidence="2" id="KW-0472">Membrane</keyword>
<dbReference type="PANTHER" id="PTHR43157:SF31">
    <property type="entry name" value="PHOSPHATIDYLINOSITOL-GLYCAN BIOSYNTHESIS CLASS F PROTEIN"/>
    <property type="match status" value="1"/>
</dbReference>
<dbReference type="Proteomes" id="UP000828390">
    <property type="component" value="Unassembled WGS sequence"/>
</dbReference>
<dbReference type="Pfam" id="PF00106">
    <property type="entry name" value="adh_short"/>
    <property type="match status" value="1"/>
</dbReference>
<gene>
    <name evidence="3" type="ORF">DPMN_089061</name>
</gene>
<dbReference type="PANTHER" id="PTHR43157">
    <property type="entry name" value="PHOSPHATIDYLINOSITOL-GLYCAN BIOSYNTHESIS CLASS F PROTEIN-RELATED"/>
    <property type="match status" value="1"/>
</dbReference>
<dbReference type="InterPro" id="IPR036291">
    <property type="entry name" value="NAD(P)-bd_dom_sf"/>
</dbReference>
<comment type="caution">
    <text evidence="3">The sequence shown here is derived from an EMBL/GenBank/DDBJ whole genome shotgun (WGS) entry which is preliminary data.</text>
</comment>
<feature type="transmembrane region" description="Helical" evidence="2">
    <location>
        <begin position="266"/>
        <end position="285"/>
    </location>
</feature>
<sequence>MFLKNSLSKSTTSKSEMGWNLELPNATVCIGIAGVTVLAVRRAILHFSARCPSRALMTGKTVVITGANCGIGYETALDMANRQAHVILACRDVSKGLSAAKSIIRKTGNQTVEVKKLDLASFMSVHEFCDDMKKSVGKLDVLVNNAGVMNAPYALTEDGLETHMAVNHFSNVLLTNLLLELLQKPTSSRVVFVSSSLHKYGKLDLNTLNSEETYKTKKPYASSKLMNLLYARELQNCVPSNVSVYTLHPGMVRTNLGRHAVIFNKLFKIFCFPVYAMLYSLYVLLIKTAREGCQTVVYCAVSPELEGERDGYYGNCRKEEWTIPGSDLDLARKVYDLSMKVTKLKD</sequence>
<keyword evidence="1" id="KW-0560">Oxidoreductase</keyword>
<evidence type="ECO:0000313" key="3">
    <source>
        <dbReference type="EMBL" id="KAH3846756.1"/>
    </source>
</evidence>
<dbReference type="Gene3D" id="3.40.50.720">
    <property type="entry name" value="NAD(P)-binding Rossmann-like Domain"/>
    <property type="match status" value="1"/>
</dbReference>
<keyword evidence="2" id="KW-1133">Transmembrane helix</keyword>
<dbReference type="SUPFAM" id="SSF51735">
    <property type="entry name" value="NAD(P)-binding Rossmann-fold domains"/>
    <property type="match status" value="1"/>
</dbReference>
<dbReference type="EMBL" id="JAIWYP010000003">
    <property type="protein sequence ID" value="KAH3846756.1"/>
    <property type="molecule type" value="Genomic_DNA"/>
</dbReference>
<reference evidence="3" key="2">
    <citation type="submission" date="2020-11" db="EMBL/GenBank/DDBJ databases">
        <authorList>
            <person name="McCartney M.A."/>
            <person name="Auch B."/>
            <person name="Kono T."/>
            <person name="Mallez S."/>
            <person name="Becker A."/>
            <person name="Gohl D.M."/>
            <person name="Silverstein K.A.T."/>
            <person name="Koren S."/>
            <person name="Bechman K.B."/>
            <person name="Herman A."/>
            <person name="Abrahante J.E."/>
            <person name="Garbe J."/>
        </authorList>
    </citation>
    <scope>NUCLEOTIDE SEQUENCE</scope>
    <source>
        <strain evidence="3">Duluth1</strain>
        <tissue evidence="3">Whole animal</tissue>
    </source>
</reference>
<dbReference type="GO" id="GO:0016491">
    <property type="term" value="F:oxidoreductase activity"/>
    <property type="evidence" value="ECO:0007669"/>
    <property type="project" value="UniProtKB-KW"/>
</dbReference>
<evidence type="ECO:0000256" key="1">
    <source>
        <dbReference type="ARBA" id="ARBA00023002"/>
    </source>
</evidence>
<keyword evidence="4" id="KW-1185">Reference proteome</keyword>
<organism evidence="3 4">
    <name type="scientific">Dreissena polymorpha</name>
    <name type="common">Zebra mussel</name>
    <name type="synonym">Mytilus polymorpha</name>
    <dbReference type="NCBI Taxonomy" id="45954"/>
    <lineage>
        <taxon>Eukaryota</taxon>
        <taxon>Metazoa</taxon>
        <taxon>Spiralia</taxon>
        <taxon>Lophotrochozoa</taxon>
        <taxon>Mollusca</taxon>
        <taxon>Bivalvia</taxon>
        <taxon>Autobranchia</taxon>
        <taxon>Heteroconchia</taxon>
        <taxon>Euheterodonta</taxon>
        <taxon>Imparidentia</taxon>
        <taxon>Neoheterodontei</taxon>
        <taxon>Myida</taxon>
        <taxon>Dreissenoidea</taxon>
        <taxon>Dreissenidae</taxon>
        <taxon>Dreissena</taxon>
    </lineage>
</organism>
<evidence type="ECO:0000256" key="2">
    <source>
        <dbReference type="SAM" id="Phobius"/>
    </source>
</evidence>
<reference evidence="3" key="1">
    <citation type="journal article" date="2019" name="bioRxiv">
        <title>The Genome of the Zebra Mussel, Dreissena polymorpha: A Resource for Invasive Species Research.</title>
        <authorList>
            <person name="McCartney M.A."/>
            <person name="Auch B."/>
            <person name="Kono T."/>
            <person name="Mallez S."/>
            <person name="Zhang Y."/>
            <person name="Obille A."/>
            <person name="Becker A."/>
            <person name="Abrahante J.E."/>
            <person name="Garbe J."/>
            <person name="Badalamenti J.P."/>
            <person name="Herman A."/>
            <person name="Mangelson H."/>
            <person name="Liachko I."/>
            <person name="Sullivan S."/>
            <person name="Sone E.D."/>
            <person name="Koren S."/>
            <person name="Silverstein K.A.T."/>
            <person name="Beckman K.B."/>
            <person name="Gohl D.M."/>
        </authorList>
    </citation>
    <scope>NUCLEOTIDE SEQUENCE</scope>
    <source>
        <strain evidence="3">Duluth1</strain>
        <tissue evidence="3">Whole animal</tissue>
    </source>
</reference>
<dbReference type="PRINTS" id="PR00081">
    <property type="entry name" value="GDHRDH"/>
</dbReference>
<keyword evidence="2" id="KW-0812">Transmembrane</keyword>
<feature type="transmembrane region" description="Helical" evidence="2">
    <location>
        <begin position="23"/>
        <end position="40"/>
    </location>
</feature>
<evidence type="ECO:0008006" key="5">
    <source>
        <dbReference type="Google" id="ProtNLM"/>
    </source>
</evidence>